<keyword evidence="6" id="KW-1015">Disulfide bond</keyword>
<feature type="transmembrane region" description="Helical" evidence="7">
    <location>
        <begin position="87"/>
        <end position="113"/>
    </location>
</feature>
<proteinExistence type="inferred from homology"/>
<evidence type="ECO:0000256" key="4">
    <source>
        <dbReference type="ARBA" id="ARBA00022989"/>
    </source>
</evidence>
<dbReference type="PIRSF" id="PIRSF002419">
    <property type="entry name" value="Tetraspanin"/>
    <property type="match status" value="1"/>
</dbReference>
<dbReference type="AlphaFoldDB" id="A0A443SHY3"/>
<feature type="transmembrane region" description="Helical" evidence="7">
    <location>
        <begin position="199"/>
        <end position="222"/>
    </location>
</feature>
<comment type="caution">
    <text evidence="8">The sequence shown here is derived from an EMBL/GenBank/DDBJ whole genome shotgun (WGS) entry which is preliminary data.</text>
</comment>
<evidence type="ECO:0000256" key="3">
    <source>
        <dbReference type="ARBA" id="ARBA00022692"/>
    </source>
</evidence>
<keyword evidence="3 7" id="KW-0812">Transmembrane</keyword>
<keyword evidence="9" id="KW-1185">Reference proteome</keyword>
<dbReference type="PANTHER" id="PTHR19282">
    <property type="entry name" value="TETRASPANIN"/>
    <property type="match status" value="1"/>
</dbReference>
<dbReference type="Pfam" id="PF00335">
    <property type="entry name" value="Tetraspanin"/>
    <property type="match status" value="1"/>
</dbReference>
<dbReference type="InterPro" id="IPR000301">
    <property type="entry name" value="Tetraspanin_animals"/>
</dbReference>
<evidence type="ECO:0000256" key="6">
    <source>
        <dbReference type="PIRSR" id="PIRSR002419-1"/>
    </source>
</evidence>
<dbReference type="Gene3D" id="1.10.1450.10">
    <property type="entry name" value="Tetraspanin"/>
    <property type="match status" value="1"/>
</dbReference>
<dbReference type="Proteomes" id="UP000288716">
    <property type="component" value="Unassembled WGS sequence"/>
</dbReference>
<dbReference type="InterPro" id="IPR008952">
    <property type="entry name" value="Tetraspanin_EC2_sf"/>
</dbReference>
<dbReference type="PRINTS" id="PR00259">
    <property type="entry name" value="TMFOUR"/>
</dbReference>
<comment type="subcellular location">
    <subcellularLocation>
        <location evidence="1 7">Membrane</location>
        <topology evidence="1 7">Multi-pass membrane protein</topology>
    </subcellularLocation>
</comment>
<name>A0A443SHY3_9ACAR</name>
<keyword evidence="4 7" id="KW-1133">Transmembrane helix</keyword>
<feature type="disulfide bond" evidence="6">
    <location>
        <begin position="146"/>
        <end position="186"/>
    </location>
</feature>
<dbReference type="STRING" id="299467.A0A443SHY3"/>
<feature type="transmembrane region" description="Helical" evidence="7">
    <location>
        <begin position="54"/>
        <end position="80"/>
    </location>
</feature>
<evidence type="ECO:0000256" key="5">
    <source>
        <dbReference type="ARBA" id="ARBA00023136"/>
    </source>
</evidence>
<feature type="disulfide bond" evidence="6">
    <location>
        <begin position="147"/>
        <end position="167"/>
    </location>
</feature>
<evidence type="ECO:0000256" key="7">
    <source>
        <dbReference type="RuleBase" id="RU361218"/>
    </source>
</evidence>
<keyword evidence="5 7" id="KW-0472">Membrane</keyword>
<evidence type="ECO:0000313" key="9">
    <source>
        <dbReference type="Proteomes" id="UP000288716"/>
    </source>
</evidence>
<dbReference type="SUPFAM" id="SSF48652">
    <property type="entry name" value="Tetraspanin"/>
    <property type="match status" value="1"/>
</dbReference>
<gene>
    <name evidence="8" type="ORF">B4U80_12900</name>
</gene>
<dbReference type="VEuPathDB" id="VectorBase:LDEU004945"/>
<feature type="transmembrane region" description="Helical" evidence="7">
    <location>
        <begin position="12"/>
        <end position="34"/>
    </location>
</feature>
<reference evidence="8 9" key="1">
    <citation type="journal article" date="2018" name="Gigascience">
        <title>Genomes of trombidid mites reveal novel predicted allergens and laterally-transferred genes associated with secondary metabolism.</title>
        <authorList>
            <person name="Dong X."/>
            <person name="Chaisiri K."/>
            <person name="Xia D."/>
            <person name="Armstrong S.D."/>
            <person name="Fang Y."/>
            <person name="Donnelly M.J."/>
            <person name="Kadowaki T."/>
            <person name="McGarry J.W."/>
            <person name="Darby A.C."/>
            <person name="Makepeace B.L."/>
        </authorList>
    </citation>
    <scope>NUCLEOTIDE SEQUENCE [LARGE SCALE GENOMIC DNA]</scope>
    <source>
        <strain evidence="8">UoL-UT</strain>
    </source>
</reference>
<sequence length="250" mass="27319">MGACGTTCLKILVITFNILVAIIGAAILTAGILFKKLMNDTSKDDLDPTTNSVVWYMSVVIIVIGSIVLATAIIGILGAVFQNVCALVCYSIIMVLITLIIAGIGGLTLWLSLATDNLIKGELNKLISKDSSIRQQIEQMQEKRQCCGIFGYKDWELVGSEYPKSCCSGKVSECNPQMEQFHKTGCYEIGVDISNYIRIIGISFLSVAAVQLLIVILSYVLMCSKREDHYSSGQVFALQTRSHDNRAFQA</sequence>
<dbReference type="EMBL" id="NCKV01002256">
    <property type="protein sequence ID" value="RWS27095.1"/>
    <property type="molecule type" value="Genomic_DNA"/>
</dbReference>
<accession>A0A443SHY3</accession>
<organism evidence="8 9">
    <name type="scientific">Leptotrombidium deliense</name>
    <dbReference type="NCBI Taxonomy" id="299467"/>
    <lineage>
        <taxon>Eukaryota</taxon>
        <taxon>Metazoa</taxon>
        <taxon>Ecdysozoa</taxon>
        <taxon>Arthropoda</taxon>
        <taxon>Chelicerata</taxon>
        <taxon>Arachnida</taxon>
        <taxon>Acari</taxon>
        <taxon>Acariformes</taxon>
        <taxon>Trombidiformes</taxon>
        <taxon>Prostigmata</taxon>
        <taxon>Anystina</taxon>
        <taxon>Parasitengona</taxon>
        <taxon>Trombiculoidea</taxon>
        <taxon>Trombiculidae</taxon>
        <taxon>Leptotrombidium</taxon>
    </lineage>
</organism>
<dbReference type="PANTHER" id="PTHR19282:SF534">
    <property type="entry name" value="TETRASPANIN FAMILY-RELATED"/>
    <property type="match status" value="1"/>
</dbReference>
<dbReference type="CDD" id="cd03127">
    <property type="entry name" value="tetraspanin_LEL"/>
    <property type="match status" value="1"/>
</dbReference>
<evidence type="ECO:0000256" key="2">
    <source>
        <dbReference type="ARBA" id="ARBA00006840"/>
    </source>
</evidence>
<comment type="similarity">
    <text evidence="2 7">Belongs to the tetraspanin (TM4SF) family.</text>
</comment>
<evidence type="ECO:0000256" key="1">
    <source>
        <dbReference type="ARBA" id="ARBA00004141"/>
    </source>
</evidence>
<evidence type="ECO:0000313" key="8">
    <source>
        <dbReference type="EMBL" id="RWS27095.1"/>
    </source>
</evidence>
<dbReference type="InterPro" id="IPR018499">
    <property type="entry name" value="Tetraspanin/Peripherin"/>
</dbReference>
<dbReference type="GO" id="GO:0005886">
    <property type="term" value="C:plasma membrane"/>
    <property type="evidence" value="ECO:0007669"/>
    <property type="project" value="TreeGrafter"/>
</dbReference>
<dbReference type="OrthoDB" id="9993879at2759"/>
<protein>
    <recommendedName>
        <fullName evidence="7">Tetraspanin</fullName>
    </recommendedName>
</protein>